<dbReference type="Gene3D" id="3.40.525.10">
    <property type="entry name" value="CRAL-TRIO lipid binding domain"/>
    <property type="match status" value="2"/>
</dbReference>
<dbReference type="SMART" id="SM00992">
    <property type="entry name" value="YccV-like"/>
    <property type="match status" value="1"/>
</dbReference>
<dbReference type="Pfam" id="PF20431">
    <property type="entry name" value="E_motif"/>
    <property type="match status" value="2"/>
</dbReference>
<dbReference type="FunFam" id="1.25.40.10:FF:000184">
    <property type="entry name" value="Pentatricopeptide repeat-containing protein, chloroplastic"/>
    <property type="match status" value="1"/>
</dbReference>
<dbReference type="InterPro" id="IPR001943">
    <property type="entry name" value="UVR_dom"/>
</dbReference>
<dbReference type="FunFam" id="1.25.40.10:FF:000073">
    <property type="entry name" value="Pentatricopeptide repeat-containing protein chloroplastic"/>
    <property type="match status" value="1"/>
</dbReference>
<gene>
    <name evidence="7" type="ORF">Ccrd_016181</name>
</gene>
<dbReference type="PANTHER" id="PTHR47926:SF352">
    <property type="entry name" value="REPEAT-CONTAINING PROTEIN, PUTATIVE-RELATED"/>
    <property type="match status" value="1"/>
</dbReference>
<dbReference type="PROSITE" id="PS51154">
    <property type="entry name" value="MACRO"/>
    <property type="match status" value="1"/>
</dbReference>
<evidence type="ECO:0000256" key="4">
    <source>
        <dbReference type="PROSITE-ProRule" id="PRU00708"/>
    </source>
</evidence>
<dbReference type="FunFam" id="1.25.40.10:FF:000344">
    <property type="entry name" value="Pentatricopeptide repeat-containing protein"/>
    <property type="match status" value="2"/>
</dbReference>
<feature type="repeat" description="PPR" evidence="4">
    <location>
        <begin position="1967"/>
        <end position="2001"/>
    </location>
</feature>
<dbReference type="Gene3D" id="2.30.30.390">
    <property type="entry name" value="Hemimethylated DNA-binding domain"/>
    <property type="match status" value="1"/>
</dbReference>
<feature type="region of interest" description="Disordered" evidence="5">
    <location>
        <begin position="555"/>
        <end position="577"/>
    </location>
</feature>
<dbReference type="InterPro" id="IPR002589">
    <property type="entry name" value="Macro_dom"/>
</dbReference>
<proteinExistence type="inferred from homology"/>
<feature type="repeat" description="PPR" evidence="4">
    <location>
        <begin position="1765"/>
        <end position="1799"/>
    </location>
</feature>
<sequence length="2146" mass="241672">MSTTTGRCLLLLEKCNNMKQLKQVHGQAITCGLGENHYALSRLLAFCSQPHHHGGLSHGLNILQHTKQPSNCLYNTMIKACLFRNELKMSFQLYNRMLENGMYPDNYTLPYMLKVCAYMENFRLGELVHGHCLKLGFLFDSFVGNTLIMMYSLFGNMEDARYVFDEMPRRCVVSWTVLISGYAKIGDVELARVAFDEAPIKDRGIWGSMISGYVQNNCFKEGLEMFRLMQSTSIVPDEALFVSILGACAHLGALEIGIWIHKLLNEIKLRYSVKLGTALMDMYCKCGKLDVAKKVFDEMPERDTICWNVMISGLAIHGKGLRALRLFSEMEVAGVQPDDVTFIAVFTACSHSGMQHEGLKFFNRMCNEYNINPKTEHYICIIDLLGRAGLFKEAYDIIQKIPNSCSPKEAAVAWRALLSACQSHKQIEFAQMAAEKLMELESDSGVYVLMSNLYSSTDDVDSLQRTRKLMKTRGLDKVPGCSSIEVCGVVNEFVVGEKTNQGWWRQQMYRHMATTTTRGGQPTDNGDAVVTLDEVPRWSDGDFRYSYEIEDPNFPNSHFPDPLTSSSGEGSSGKVSRFPVDHEVNSKIYLWRGNPWNLEVDAVVNSSNENLDEAHCSPGLHAAAGPGLAEECATLGGCRTGMAKVTNAYDLPARRVIHTVGPKYAVKYHTAAENALSHCYRSCLELLIENGLQSIAMGCIYTEAKNYPREPAAHVAIRTVRRFLEKQKDKITGVVFCLTSANDTEIYKRLLPLYFPRDKKEEEIAVSKLPADVGDENGETVIDERKIRIKPLPNAKKASPKPPRASLDVPVSDLGLARRYSHDRNSSYLESYLDPAFMSLIKDPDQRRKEQWERTARAQNGFNFAKMLGFGDLGGPALSAAEEYSLHSRYLAKANSLNLSEITEMKILYRGGVDSEGRPVMVVVGAHFLLRCLDLERFVLYVIKAIYVLHPTFGLKAAILALQLLVDGMVWKKAVYVDRLLQLFRYVPREQLTIPDFVFQLSLNFPNLIFCGIYWFRFPFHLRRRRFPPRSSPPPSLPPEVVSVAVASPRGRRRRFPSRSSPSSWLSPTVVSIASSIFIPNHLLQPPTSLSPPASNIAGSVAFSHGGRLRLRRFLPPWSSPSLSLSPTVFVSIAEDKIVKYRFVGVLIACCLLRKEKVFQYALNLEEYDIAKQLRNKLNELTIPCFYKVETEVIKQQETKRGLSSKSEAQDKGISILRLRADLQNAIENENYALAAEIRDQISKVEADSLAASIKAQAFQKAQFEFRLGQKVRHKKFGNAIILSAVTQKDIVALFLKFSLVVIGYRAVVCGMDPVCCETSSWMESAHVDQLTRGPDQPYYQVLILPISLVPEENLLAPEEPDKARFDHPYTSFLFYGMDSAGDFIPVKQLREKYNRPRHEYMPLFRSCSTTRTLVQVHAHLVTTGQYRSHLASTKLIESYAQMGSIDCAKLVFQTFPAPDSFMYGVLIKRYVWNGLFKEAVALYCNMLHELTLISRFIFPSVLRACSSFGDLGLGQNVHGRIIKCGFESDSIVQTSLLNMYGEASCLSYARRVFDEMPERDVVSWSSVISMHVRNGQPSQGLKLFLKMVIDGHEPDYVTLLSIAEACGELGLGLQSKSIHSYAVTRKIENSDHGLLNNSLIAMYGKCGDLHNAQSLFDRVSSHCTSSWTSMITCYNHNGFYQTALDLFKKMQESKTEGNAITMMAILCSCARLSYLREGQSIHGFIVRKQLDADYILGPALIDLYANCGKFNTCHKIFDTSRNRNVISWNMLVSGYTREGMSEDALDLFKQMRAHTISPDEFTIASVVSACGNIGFSNLGTQVHGYVTKTGILNEFVQNSLIDMYAKCGFIDSAYSVFKNQNHRSVVGWNSMMWGFYHNGNSVDAMNLFDQMYLEGQEMDDVTFLSAIQACSNLRYLEKGKWIHHKLITNGVMNDNTFVNTALLDMYAKCGDLRMAQTIFEIISDKSVVSWSAMIDAYGMHGLVDLAISIFNRMMESNMKPNEITFMNILSACSHAGYVEEGKFYFDSMRKDFGIEPKLEHFSCLIDLLSRAGHLDDAYRIIGSMPFVPNSGIWGSLLSGCRIHRRLDMMKLIQENLEKIDDTGYYTLLSNISAEGEDWKEFQNVRSMMKTTGMKKLQGCSMVQTR</sequence>
<dbReference type="InterPro" id="IPR011990">
    <property type="entry name" value="TPR-like_helical_dom_sf"/>
</dbReference>
<feature type="repeat" description="PPR" evidence="4">
    <location>
        <begin position="303"/>
        <end position="337"/>
    </location>
</feature>
<dbReference type="EMBL" id="LEKV01001869">
    <property type="protein sequence ID" value="KVI05503.1"/>
    <property type="molecule type" value="Genomic_DNA"/>
</dbReference>
<dbReference type="Pfam" id="PF08755">
    <property type="entry name" value="YccV-like"/>
    <property type="match status" value="1"/>
</dbReference>
<feature type="repeat" description="PPR" evidence="4">
    <location>
        <begin position="1865"/>
        <end position="1899"/>
    </location>
</feature>
<feature type="repeat" description="PPR" evidence="4">
    <location>
        <begin position="202"/>
        <end position="236"/>
    </location>
</feature>
<dbReference type="Pfam" id="PF01661">
    <property type="entry name" value="Macro"/>
    <property type="match status" value="1"/>
</dbReference>
<evidence type="ECO:0000313" key="8">
    <source>
        <dbReference type="Proteomes" id="UP000243975"/>
    </source>
</evidence>
<dbReference type="Gene3D" id="3.40.220.10">
    <property type="entry name" value="Leucine Aminopeptidase, subunit E, domain 1"/>
    <property type="match status" value="1"/>
</dbReference>
<accession>A0A118K373</accession>
<dbReference type="InterPro" id="IPR036623">
    <property type="entry name" value="Hemimethylated_DNA-bd_sf"/>
</dbReference>
<evidence type="ECO:0000256" key="3">
    <source>
        <dbReference type="ARBA" id="ARBA00061659"/>
    </source>
</evidence>
<comment type="similarity">
    <text evidence="1">Belongs to the GDAP2 family.</text>
</comment>
<dbReference type="Pfam" id="PF01535">
    <property type="entry name" value="PPR"/>
    <property type="match status" value="11"/>
</dbReference>
<dbReference type="SUPFAM" id="SSF52949">
    <property type="entry name" value="Macro domain-like"/>
    <property type="match status" value="1"/>
</dbReference>
<organism evidence="7 8">
    <name type="scientific">Cynara cardunculus var. scolymus</name>
    <name type="common">Globe artichoke</name>
    <name type="synonym">Cynara scolymus</name>
    <dbReference type="NCBI Taxonomy" id="59895"/>
    <lineage>
        <taxon>Eukaryota</taxon>
        <taxon>Viridiplantae</taxon>
        <taxon>Streptophyta</taxon>
        <taxon>Embryophyta</taxon>
        <taxon>Tracheophyta</taxon>
        <taxon>Spermatophyta</taxon>
        <taxon>Magnoliopsida</taxon>
        <taxon>eudicotyledons</taxon>
        <taxon>Gunneridae</taxon>
        <taxon>Pentapetalae</taxon>
        <taxon>asterids</taxon>
        <taxon>campanulids</taxon>
        <taxon>Asterales</taxon>
        <taxon>Asteraceae</taxon>
        <taxon>Carduoideae</taxon>
        <taxon>Cardueae</taxon>
        <taxon>Carduinae</taxon>
        <taxon>Cynara</taxon>
    </lineage>
</organism>
<dbReference type="FunFam" id="1.25.40.10:FF:000348">
    <property type="entry name" value="Pentatricopeptide repeat-containing protein chloroplastic"/>
    <property type="match status" value="1"/>
</dbReference>
<evidence type="ECO:0000256" key="2">
    <source>
        <dbReference type="ARBA" id="ARBA00022737"/>
    </source>
</evidence>
<feature type="repeat" description="PPR" evidence="4">
    <location>
        <begin position="1664"/>
        <end position="1698"/>
    </location>
</feature>
<dbReference type="NCBIfam" id="TIGR00756">
    <property type="entry name" value="PPR"/>
    <property type="match status" value="8"/>
</dbReference>
<dbReference type="PANTHER" id="PTHR47926">
    <property type="entry name" value="PENTATRICOPEPTIDE REPEAT-CONTAINING PROTEIN"/>
    <property type="match status" value="1"/>
</dbReference>
<dbReference type="GO" id="GO:0009451">
    <property type="term" value="P:RNA modification"/>
    <property type="evidence" value="ECO:0007669"/>
    <property type="project" value="InterPro"/>
</dbReference>
<dbReference type="PROSITE" id="PS51375">
    <property type="entry name" value="PPR"/>
    <property type="match status" value="10"/>
</dbReference>
<evidence type="ECO:0000259" key="6">
    <source>
        <dbReference type="PROSITE" id="PS51154"/>
    </source>
</evidence>
<dbReference type="Proteomes" id="UP000243975">
    <property type="component" value="Unassembled WGS sequence"/>
</dbReference>
<comment type="similarity">
    <text evidence="3">Belongs to the PPR family. PCMP-E subfamily.</text>
</comment>
<keyword evidence="8" id="KW-1185">Reference proteome</keyword>
<keyword evidence="2" id="KW-0677">Repeat</keyword>
<dbReference type="InterPro" id="IPR035793">
    <property type="entry name" value="Macro_GDAP2"/>
</dbReference>
<dbReference type="FunFam" id="1.25.40.10:FF:000212">
    <property type="entry name" value="Pentatricopeptide repeat-containing protein At2g03380, mitochondrial"/>
    <property type="match status" value="1"/>
</dbReference>
<dbReference type="SUPFAM" id="SSF141255">
    <property type="entry name" value="YccV-like"/>
    <property type="match status" value="1"/>
</dbReference>
<dbReference type="Pfam" id="PF02151">
    <property type="entry name" value="UVR"/>
    <property type="match status" value="1"/>
</dbReference>
<dbReference type="Gene3D" id="1.25.40.10">
    <property type="entry name" value="Tetratricopeptide repeat domain"/>
    <property type="match status" value="9"/>
</dbReference>
<feature type="domain" description="Macro" evidence="6">
    <location>
        <begin position="575"/>
        <end position="755"/>
    </location>
</feature>
<reference evidence="7 8" key="1">
    <citation type="journal article" date="2016" name="Sci. Rep.">
        <title>The genome sequence of the outbreeding globe artichoke constructed de novo incorporating a phase-aware low-pass sequencing strategy of F1 progeny.</title>
        <authorList>
            <person name="Scaglione D."/>
            <person name="Reyes-Chin-Wo S."/>
            <person name="Acquadro A."/>
            <person name="Froenicke L."/>
            <person name="Portis E."/>
            <person name="Beitel C."/>
            <person name="Tirone M."/>
            <person name="Mauro R."/>
            <person name="Lo Monaco A."/>
            <person name="Mauromicale G."/>
            <person name="Faccioli P."/>
            <person name="Cattivelli L."/>
            <person name="Rieseberg L."/>
            <person name="Michelmore R."/>
            <person name="Lanteri S."/>
        </authorList>
    </citation>
    <scope>NUCLEOTIDE SEQUENCE [LARGE SCALE GENOMIC DNA]</scope>
    <source>
        <strain evidence="7">2C</strain>
    </source>
</reference>
<dbReference type="InterPro" id="IPR046960">
    <property type="entry name" value="PPR_At4g14850-like_plant"/>
</dbReference>
<evidence type="ECO:0000256" key="5">
    <source>
        <dbReference type="SAM" id="MobiDB-lite"/>
    </source>
</evidence>
<dbReference type="InterPro" id="IPR046848">
    <property type="entry name" value="E_motif"/>
</dbReference>
<dbReference type="GO" id="GO:0003723">
    <property type="term" value="F:RNA binding"/>
    <property type="evidence" value="ECO:0007669"/>
    <property type="project" value="InterPro"/>
</dbReference>
<dbReference type="Gramene" id="KVI05503">
    <property type="protein sequence ID" value="KVI05503"/>
    <property type="gene ID" value="Ccrd_016181"/>
</dbReference>
<dbReference type="Pfam" id="PF13041">
    <property type="entry name" value="PPR_2"/>
    <property type="match status" value="5"/>
</dbReference>
<comment type="caution">
    <text evidence="7">The sequence shown here is derived from an EMBL/GenBank/DDBJ whole genome shotgun (WGS) entry which is preliminary data.</text>
</comment>
<feature type="repeat" description="PPR" evidence="4">
    <location>
        <begin position="1561"/>
        <end position="1595"/>
    </location>
</feature>
<dbReference type="NCBIfam" id="TIGR02097">
    <property type="entry name" value="yccV"/>
    <property type="match status" value="1"/>
</dbReference>
<dbReference type="Pfam" id="PF13716">
    <property type="entry name" value="CRAL_TRIO_2"/>
    <property type="match status" value="1"/>
</dbReference>
<dbReference type="GO" id="GO:0003677">
    <property type="term" value="F:DNA binding"/>
    <property type="evidence" value="ECO:0007669"/>
    <property type="project" value="InterPro"/>
</dbReference>
<dbReference type="InterPro" id="IPR036865">
    <property type="entry name" value="CRAL-TRIO_dom_sf"/>
</dbReference>
<evidence type="ECO:0000256" key="1">
    <source>
        <dbReference type="ARBA" id="ARBA00008355"/>
    </source>
</evidence>
<protein>
    <submittedName>
        <fullName evidence="7">Appr-1-p processing</fullName>
    </submittedName>
</protein>
<feature type="repeat" description="PPR" evidence="4">
    <location>
        <begin position="140"/>
        <end position="174"/>
    </location>
</feature>
<feature type="repeat" description="PPR" evidence="4">
    <location>
        <begin position="70"/>
        <end position="104"/>
    </location>
</feature>
<evidence type="ECO:0000313" key="7">
    <source>
        <dbReference type="EMBL" id="KVI05503.1"/>
    </source>
</evidence>
<name>A0A118K373_CYNCS</name>
<dbReference type="CDD" id="cd02905">
    <property type="entry name" value="Macro_GDAP2-like"/>
    <property type="match status" value="1"/>
</dbReference>
<dbReference type="InterPro" id="IPR043472">
    <property type="entry name" value="Macro_dom-like"/>
</dbReference>
<dbReference type="InterPro" id="IPR011722">
    <property type="entry name" value="Hemimethylated_DNA-bd_dom"/>
</dbReference>
<dbReference type="InterPro" id="IPR002885">
    <property type="entry name" value="PPR_rpt"/>
</dbReference>
<dbReference type="SMART" id="SM00506">
    <property type="entry name" value="A1pp"/>
    <property type="match status" value="1"/>
</dbReference>
<dbReference type="InterPro" id="IPR001251">
    <property type="entry name" value="CRAL-TRIO_dom"/>
</dbReference>
<feature type="repeat" description="PPR" evidence="4">
    <location>
        <begin position="272"/>
        <end position="302"/>
    </location>
</feature>